<dbReference type="EMBL" id="CAFBJH010000048">
    <property type="protein sequence ID" value="CAB4850559.1"/>
    <property type="molecule type" value="Genomic_DNA"/>
</dbReference>
<evidence type="ECO:0000313" key="3">
    <source>
        <dbReference type="EMBL" id="CAB4704597.1"/>
    </source>
</evidence>
<dbReference type="EMBL" id="CAEZXT010000075">
    <property type="protein sequence ID" value="CAB4704597.1"/>
    <property type="molecule type" value="Genomic_DNA"/>
</dbReference>
<evidence type="ECO:0000313" key="8">
    <source>
        <dbReference type="EMBL" id="CAB5004111.1"/>
    </source>
</evidence>
<evidence type="ECO:0000313" key="6">
    <source>
        <dbReference type="EMBL" id="CAB4893437.1"/>
    </source>
</evidence>
<evidence type="ECO:0000313" key="2">
    <source>
        <dbReference type="EMBL" id="CAB4659878.1"/>
    </source>
</evidence>
<evidence type="ECO:0000313" key="1">
    <source>
        <dbReference type="EMBL" id="CAB4579786.1"/>
    </source>
</evidence>
<dbReference type="EMBL" id="CAEZWS010000012">
    <property type="protein sequence ID" value="CAB4659878.1"/>
    <property type="molecule type" value="Genomic_DNA"/>
</dbReference>
<dbReference type="InterPro" id="IPR054206">
    <property type="entry name" value="DUF6912"/>
</dbReference>
<organism evidence="4">
    <name type="scientific">freshwater metagenome</name>
    <dbReference type="NCBI Taxonomy" id="449393"/>
    <lineage>
        <taxon>unclassified sequences</taxon>
        <taxon>metagenomes</taxon>
        <taxon>ecological metagenomes</taxon>
    </lineage>
</organism>
<evidence type="ECO:0000313" key="7">
    <source>
        <dbReference type="EMBL" id="CAB4969544.1"/>
    </source>
</evidence>
<accession>A0A6J6V7R8</accession>
<sequence length="129" mass="14336">MRGYIALTPNELATFLAKGESNFPRAFITTQEFFENNAEVDEEEREFELSCLAAQESRSTQGVNAQVGLALAVDLKSAQTGTEEGSQVLLLQPISWVQVEALLVAESLEPELTWYATQEISEVLPQWVK</sequence>
<reference evidence="4" key="1">
    <citation type="submission" date="2020-05" db="EMBL/GenBank/DDBJ databases">
        <authorList>
            <person name="Chiriac C."/>
            <person name="Salcher M."/>
            <person name="Ghai R."/>
            <person name="Kavagutti S V."/>
        </authorList>
    </citation>
    <scope>NUCLEOTIDE SEQUENCE</scope>
</reference>
<proteinExistence type="predicted"/>
<protein>
    <submittedName>
        <fullName evidence="4">Unannotated protein</fullName>
    </submittedName>
</protein>
<dbReference type="EMBL" id="CAFBQZ010000007">
    <property type="protein sequence ID" value="CAB5070401.1"/>
    <property type="molecule type" value="Genomic_DNA"/>
</dbReference>
<dbReference type="EMBL" id="CAEZUA010000002">
    <property type="protein sequence ID" value="CAB4579786.1"/>
    <property type="molecule type" value="Genomic_DNA"/>
</dbReference>
<name>A0A6J6V7R8_9ZZZZ</name>
<dbReference type="AlphaFoldDB" id="A0A6J6V7R8"/>
<gene>
    <name evidence="1" type="ORF">UFOPK1773_00052</name>
    <name evidence="2" type="ORF">UFOPK2288_00369</name>
    <name evidence="3" type="ORF">UFOPK2589_01018</name>
    <name evidence="4" type="ORF">UFOPK2931_00001</name>
    <name evidence="5" type="ORF">UFOPK3287_00819</name>
    <name evidence="6" type="ORF">UFOPK3558_00262</name>
    <name evidence="7" type="ORF">UFOPK3916_00263</name>
    <name evidence="8" type="ORF">UFOPK4074_00233</name>
    <name evidence="9" type="ORF">UFOPK4372_00222</name>
</gene>
<evidence type="ECO:0000313" key="5">
    <source>
        <dbReference type="EMBL" id="CAB4850559.1"/>
    </source>
</evidence>
<evidence type="ECO:0000313" key="9">
    <source>
        <dbReference type="EMBL" id="CAB5070401.1"/>
    </source>
</evidence>
<dbReference type="EMBL" id="CAFBOE010000010">
    <property type="protein sequence ID" value="CAB4969544.1"/>
    <property type="molecule type" value="Genomic_DNA"/>
</dbReference>
<evidence type="ECO:0000313" key="4">
    <source>
        <dbReference type="EMBL" id="CAB4768272.1"/>
    </source>
</evidence>
<dbReference type="EMBL" id="CAFBMI010000011">
    <property type="protein sequence ID" value="CAB4893437.1"/>
    <property type="molecule type" value="Genomic_DNA"/>
</dbReference>
<dbReference type="EMBL" id="CAFBPG010000009">
    <property type="protein sequence ID" value="CAB5004111.1"/>
    <property type="molecule type" value="Genomic_DNA"/>
</dbReference>
<dbReference type="EMBL" id="CAEZZZ010000001">
    <property type="protein sequence ID" value="CAB4768272.1"/>
    <property type="molecule type" value="Genomic_DNA"/>
</dbReference>
<dbReference type="Pfam" id="PF21853">
    <property type="entry name" value="DUF6912"/>
    <property type="match status" value="1"/>
</dbReference>